<proteinExistence type="predicted"/>
<comment type="caution">
    <text evidence="2">The sequence shown here is derived from an EMBL/GenBank/DDBJ whole genome shotgun (WGS) entry which is preliminary data.</text>
</comment>
<dbReference type="Gene3D" id="1.10.10.10">
    <property type="entry name" value="Winged helix-like DNA-binding domain superfamily/Winged helix DNA-binding domain"/>
    <property type="match status" value="1"/>
</dbReference>
<reference evidence="2 3" key="1">
    <citation type="submission" date="2024-06" db="EMBL/GenBank/DDBJ databases">
        <title>Lysinibacillus zambalefons sp. nov., a Novel Firmicute Isolated from the Poon Bato Zambales Hyperalkaline Spring.</title>
        <authorList>
            <person name="Aja J.A."/>
            <person name="Lazaro J.E.H."/>
            <person name="Llorin L.D."/>
            <person name="Lim K.R."/>
            <person name="Teodosio J."/>
            <person name="Dalisay D.S."/>
        </authorList>
    </citation>
    <scope>NUCLEOTIDE SEQUENCE [LARGE SCALE GENOMIC DNA]</scope>
    <source>
        <strain evidence="2 3">M3</strain>
    </source>
</reference>
<feature type="domain" description="Putative host cell surface-exposed lipoprotein Ltp-like HTH region" evidence="1">
    <location>
        <begin position="1"/>
        <end position="30"/>
    </location>
</feature>
<dbReference type="RefSeq" id="WP_349658495.1">
    <property type="nucleotide sequence ID" value="NZ_JBEGDG010000002.1"/>
</dbReference>
<accession>A0ABV1MMH2</accession>
<dbReference type="InterPro" id="IPR036388">
    <property type="entry name" value="WH-like_DNA-bd_sf"/>
</dbReference>
<protein>
    <submittedName>
        <fullName evidence="2">Ltp family lipoprotein</fullName>
    </submittedName>
</protein>
<sequence length="60" mass="6815">MSKAGIYDQLTSEYGEKFPADAAQFAIDNIVFDRKGNALKKAQLTEKNLLQKKLNRRLIT</sequence>
<keyword evidence="2" id="KW-0449">Lipoprotein</keyword>
<gene>
    <name evidence="2" type="ORF">ABNX05_03805</name>
</gene>
<evidence type="ECO:0000259" key="1">
    <source>
        <dbReference type="Pfam" id="PF07553"/>
    </source>
</evidence>
<evidence type="ECO:0000313" key="2">
    <source>
        <dbReference type="EMBL" id="MEQ6353728.1"/>
    </source>
</evidence>
<dbReference type="Proteomes" id="UP001478862">
    <property type="component" value="Unassembled WGS sequence"/>
</dbReference>
<dbReference type="Pfam" id="PF07553">
    <property type="entry name" value="Lipoprotein_Ltp"/>
    <property type="match status" value="1"/>
</dbReference>
<organism evidence="2 3">
    <name type="scientific">Lysinibacillus zambalensis</name>
    <dbReference type="NCBI Taxonomy" id="3160866"/>
    <lineage>
        <taxon>Bacteria</taxon>
        <taxon>Bacillati</taxon>
        <taxon>Bacillota</taxon>
        <taxon>Bacilli</taxon>
        <taxon>Bacillales</taxon>
        <taxon>Bacillaceae</taxon>
        <taxon>Lysinibacillus</taxon>
    </lineage>
</organism>
<keyword evidence="3" id="KW-1185">Reference proteome</keyword>
<dbReference type="InterPro" id="IPR011434">
    <property type="entry name" value="Ltp-like_HTH"/>
</dbReference>
<name>A0ABV1MMH2_9BACI</name>
<dbReference type="EMBL" id="JBEGDG010000002">
    <property type="protein sequence ID" value="MEQ6353728.1"/>
    <property type="molecule type" value="Genomic_DNA"/>
</dbReference>
<evidence type="ECO:0000313" key="3">
    <source>
        <dbReference type="Proteomes" id="UP001478862"/>
    </source>
</evidence>